<evidence type="ECO:0000259" key="1">
    <source>
        <dbReference type="Pfam" id="PF08241"/>
    </source>
</evidence>
<name>A0A1H6EAC2_9ACTN</name>
<dbReference type="PANTHER" id="PTHR42912">
    <property type="entry name" value="METHYLTRANSFERASE"/>
    <property type="match status" value="1"/>
</dbReference>
<dbReference type="GO" id="GO:0032259">
    <property type="term" value="P:methylation"/>
    <property type="evidence" value="ECO:0007669"/>
    <property type="project" value="UniProtKB-KW"/>
</dbReference>
<gene>
    <name evidence="2" type="ORF">SAMN05216223_12982</name>
</gene>
<dbReference type="AlphaFoldDB" id="A0A1H6EAC2"/>
<proteinExistence type="predicted"/>
<dbReference type="Gene3D" id="3.40.50.150">
    <property type="entry name" value="Vaccinia Virus protein VP39"/>
    <property type="match status" value="1"/>
</dbReference>
<dbReference type="Pfam" id="PF08241">
    <property type="entry name" value="Methyltransf_11"/>
    <property type="match status" value="1"/>
</dbReference>
<keyword evidence="2" id="KW-0489">Methyltransferase</keyword>
<dbReference type="InterPro" id="IPR050508">
    <property type="entry name" value="Methyltransf_Superfamily"/>
</dbReference>
<organism evidence="2 3">
    <name type="scientific">Actinacidiphila yanglinensis</name>
    <dbReference type="NCBI Taxonomy" id="310779"/>
    <lineage>
        <taxon>Bacteria</taxon>
        <taxon>Bacillati</taxon>
        <taxon>Actinomycetota</taxon>
        <taxon>Actinomycetes</taxon>
        <taxon>Kitasatosporales</taxon>
        <taxon>Streptomycetaceae</taxon>
        <taxon>Actinacidiphila</taxon>
    </lineage>
</organism>
<dbReference type="EMBL" id="FNVU01000029">
    <property type="protein sequence ID" value="SEG94221.1"/>
    <property type="molecule type" value="Genomic_DNA"/>
</dbReference>
<dbReference type="InterPro" id="IPR029063">
    <property type="entry name" value="SAM-dependent_MTases_sf"/>
</dbReference>
<keyword evidence="2" id="KW-0808">Transferase</keyword>
<dbReference type="GO" id="GO:0008757">
    <property type="term" value="F:S-adenosylmethionine-dependent methyltransferase activity"/>
    <property type="evidence" value="ECO:0007669"/>
    <property type="project" value="InterPro"/>
</dbReference>
<dbReference type="InterPro" id="IPR013216">
    <property type="entry name" value="Methyltransf_11"/>
</dbReference>
<accession>A0A1H6EAC2</accession>
<feature type="domain" description="Methyltransferase type 11" evidence="1">
    <location>
        <begin position="49"/>
        <end position="140"/>
    </location>
</feature>
<keyword evidence="3" id="KW-1185">Reference proteome</keyword>
<dbReference type="SUPFAM" id="SSF53335">
    <property type="entry name" value="S-adenosyl-L-methionine-dependent methyltransferases"/>
    <property type="match status" value="1"/>
</dbReference>
<dbReference type="PANTHER" id="PTHR42912:SF93">
    <property type="entry name" value="N6-ADENOSINE-METHYLTRANSFERASE TMT1A"/>
    <property type="match status" value="1"/>
</dbReference>
<protein>
    <submittedName>
        <fullName evidence="2">Malonyl-CoA O-methyltransferase</fullName>
    </submittedName>
</protein>
<dbReference type="Proteomes" id="UP000236754">
    <property type="component" value="Unassembled WGS sequence"/>
</dbReference>
<evidence type="ECO:0000313" key="3">
    <source>
        <dbReference type="Proteomes" id="UP000236754"/>
    </source>
</evidence>
<sequence length="236" mass="25294">MSFTSGPLDAFASEDVYRAQQSVYRTGSGPDARDVLSAAVGRLSPGDLLEAGCGEGALARHAMACGHRVVAVDGSARMVELARAEGVDARVCVLPELPFPAGSFDHAVAAWVLHYLTDDQVLQALREFARVVRPGGTLVLATNSDRHMAELWARLPSARYRLTFPAERAADLLATIGARAEVTEVEGTVVFQDDAQARRFLRNQVRPASAVDRMAAIEGSLTVTRRAAVIVAEVPR</sequence>
<dbReference type="CDD" id="cd02440">
    <property type="entry name" value="AdoMet_MTases"/>
    <property type="match status" value="1"/>
</dbReference>
<evidence type="ECO:0000313" key="2">
    <source>
        <dbReference type="EMBL" id="SEG94221.1"/>
    </source>
</evidence>
<dbReference type="OrthoDB" id="65624at2"/>
<reference evidence="2 3" key="1">
    <citation type="submission" date="2016-10" db="EMBL/GenBank/DDBJ databases">
        <authorList>
            <person name="de Groot N.N."/>
        </authorList>
    </citation>
    <scope>NUCLEOTIDE SEQUENCE [LARGE SCALE GENOMIC DNA]</scope>
    <source>
        <strain evidence="2 3">CGMCC 4.2023</strain>
    </source>
</reference>
<dbReference type="RefSeq" id="WP_146088451.1">
    <property type="nucleotide sequence ID" value="NZ_FNVU01000029.1"/>
</dbReference>